<dbReference type="STRING" id="1519643.SAMN06295933_1808"/>
<evidence type="ECO:0000259" key="3">
    <source>
        <dbReference type="Pfam" id="PF25876"/>
    </source>
</evidence>
<dbReference type="Gene3D" id="2.40.30.170">
    <property type="match status" value="1"/>
</dbReference>
<dbReference type="PANTHER" id="PTHR30158">
    <property type="entry name" value="ACRA/E-RELATED COMPONENT OF DRUG EFFLUX TRANSPORTER"/>
    <property type="match status" value="1"/>
</dbReference>
<evidence type="ECO:0000259" key="5">
    <source>
        <dbReference type="Pfam" id="PF25944"/>
    </source>
</evidence>
<feature type="domain" description="Multidrug resistance protein MdtA-like beta-barrel" evidence="5">
    <location>
        <begin position="220"/>
        <end position="305"/>
    </location>
</feature>
<reference evidence="8" key="1">
    <citation type="submission" date="2017-04" db="EMBL/GenBank/DDBJ databases">
        <authorList>
            <person name="Varghese N."/>
            <person name="Submissions S."/>
        </authorList>
    </citation>
    <scope>NUCLEOTIDE SEQUENCE [LARGE SCALE GENOMIC DNA]</scope>
    <source>
        <strain evidence="8">K3S</strain>
    </source>
</reference>
<dbReference type="Gene3D" id="2.40.420.20">
    <property type="match status" value="1"/>
</dbReference>
<dbReference type="NCBIfam" id="TIGR01730">
    <property type="entry name" value="RND_mfp"/>
    <property type="match status" value="1"/>
</dbReference>
<sequence length="400" mass="43545">MNFKLSINDGVKSMHCRLFVVVCTLASLVFLGGCFDDDSGKAAQKQAVPVKVYKVVQQDFPVSGEYVAQIQAEKTVEIRSRVDGYLTERNFTEGDIVDEGKLLFKIDPRPYEEALNQAKAELAQSVASRSKASTDYKRFKTLYDQGAVSREELDTKTTNKQVLDAQVNNADSAVKDAELNLSFTKIYSPMKGLIGKTQVNPGSLVTKESTLLATVSAVDPVYVNFNIPEKEYLFTVHDMEERKKEGLPKQSHILQMILADGNYYNQNGTFGMADRAVDSTTGTLGLRAVFPNPDKLLRDGQYAKVVALLKVFEKALVVPARAVLDIQGHKSVLTVAANGTVVENPVTIEFSNDQSAVIKNGIADGDLVIADGVNKIRPGTLVAPEVVADGVANAKGMESE</sequence>
<evidence type="ECO:0000313" key="7">
    <source>
        <dbReference type="EMBL" id="SMF14320.1"/>
    </source>
</evidence>
<name>A0A1X7DF71_9BACT</name>
<dbReference type="GO" id="GO:0046677">
    <property type="term" value="P:response to antibiotic"/>
    <property type="evidence" value="ECO:0007669"/>
    <property type="project" value="TreeGrafter"/>
</dbReference>
<evidence type="ECO:0000256" key="2">
    <source>
        <dbReference type="ARBA" id="ARBA00009477"/>
    </source>
</evidence>
<comment type="similarity">
    <text evidence="2">Belongs to the membrane fusion protein (MFP) (TC 8.A.1) family.</text>
</comment>
<accession>A0A1X7DF71</accession>
<evidence type="ECO:0000259" key="4">
    <source>
        <dbReference type="Pfam" id="PF25917"/>
    </source>
</evidence>
<proteinExistence type="inferred from homology"/>
<dbReference type="InterPro" id="IPR058626">
    <property type="entry name" value="MdtA-like_b-barrel"/>
</dbReference>
<evidence type="ECO:0000259" key="6">
    <source>
        <dbReference type="Pfam" id="PF25967"/>
    </source>
</evidence>
<dbReference type="InterPro" id="IPR058625">
    <property type="entry name" value="MdtA-like_BSH"/>
</dbReference>
<dbReference type="Pfam" id="PF25876">
    <property type="entry name" value="HH_MFP_RND"/>
    <property type="match status" value="1"/>
</dbReference>
<feature type="domain" description="Multidrug resistance protein MdtA-like barrel-sandwich hybrid" evidence="4">
    <location>
        <begin position="75"/>
        <end position="210"/>
    </location>
</feature>
<gene>
    <name evidence="7" type="ORF">SAMN06295933_1808</name>
</gene>
<dbReference type="RefSeq" id="WP_245805506.1">
    <property type="nucleotide sequence ID" value="NZ_FWZU01000003.1"/>
</dbReference>
<evidence type="ECO:0000313" key="8">
    <source>
        <dbReference type="Proteomes" id="UP000192906"/>
    </source>
</evidence>
<dbReference type="GO" id="GO:0005886">
    <property type="term" value="C:plasma membrane"/>
    <property type="evidence" value="ECO:0007669"/>
    <property type="project" value="TreeGrafter"/>
</dbReference>
<feature type="domain" description="Multidrug resistance protein MdtA-like C-terminal permuted SH3" evidence="6">
    <location>
        <begin position="315"/>
        <end position="374"/>
    </location>
</feature>
<keyword evidence="8" id="KW-1185">Reference proteome</keyword>
<evidence type="ECO:0000256" key="1">
    <source>
        <dbReference type="ARBA" id="ARBA00004196"/>
    </source>
</evidence>
<comment type="subcellular location">
    <subcellularLocation>
        <location evidence="1">Cell envelope</location>
    </subcellularLocation>
</comment>
<dbReference type="Gene3D" id="2.40.50.100">
    <property type="match status" value="1"/>
</dbReference>
<dbReference type="Pfam" id="PF25967">
    <property type="entry name" value="RND-MFP_C"/>
    <property type="match status" value="1"/>
</dbReference>
<dbReference type="Pfam" id="PF25917">
    <property type="entry name" value="BSH_RND"/>
    <property type="match status" value="1"/>
</dbReference>
<dbReference type="GO" id="GO:0022857">
    <property type="term" value="F:transmembrane transporter activity"/>
    <property type="evidence" value="ECO:0007669"/>
    <property type="project" value="InterPro"/>
</dbReference>
<organism evidence="7 8">
    <name type="scientific">Desulfovibrio gilichinskyi</name>
    <dbReference type="NCBI Taxonomy" id="1519643"/>
    <lineage>
        <taxon>Bacteria</taxon>
        <taxon>Pseudomonadati</taxon>
        <taxon>Thermodesulfobacteriota</taxon>
        <taxon>Desulfovibrionia</taxon>
        <taxon>Desulfovibrionales</taxon>
        <taxon>Desulfovibrionaceae</taxon>
        <taxon>Desulfovibrio</taxon>
    </lineage>
</organism>
<feature type="domain" description="Multidrug resistance protein MdtA-like alpha-helical hairpin" evidence="3">
    <location>
        <begin position="115"/>
        <end position="184"/>
    </location>
</feature>
<dbReference type="SUPFAM" id="SSF111369">
    <property type="entry name" value="HlyD-like secretion proteins"/>
    <property type="match status" value="1"/>
</dbReference>
<dbReference type="Gene3D" id="1.10.287.470">
    <property type="entry name" value="Helix hairpin bin"/>
    <property type="match status" value="1"/>
</dbReference>
<protein>
    <submittedName>
        <fullName evidence="7">Membrane fusion protein, multidrug efflux system</fullName>
    </submittedName>
</protein>
<dbReference type="AlphaFoldDB" id="A0A1X7DF71"/>
<dbReference type="InterPro" id="IPR058627">
    <property type="entry name" value="MdtA-like_C"/>
</dbReference>
<dbReference type="Proteomes" id="UP000192906">
    <property type="component" value="Unassembled WGS sequence"/>
</dbReference>
<dbReference type="GO" id="GO:0030313">
    <property type="term" value="C:cell envelope"/>
    <property type="evidence" value="ECO:0007669"/>
    <property type="project" value="UniProtKB-SubCell"/>
</dbReference>
<dbReference type="InterPro" id="IPR006143">
    <property type="entry name" value="RND_pump_MFP"/>
</dbReference>
<dbReference type="EMBL" id="FWZU01000003">
    <property type="protein sequence ID" value="SMF14320.1"/>
    <property type="molecule type" value="Genomic_DNA"/>
</dbReference>
<dbReference type="Pfam" id="PF25944">
    <property type="entry name" value="Beta-barrel_RND"/>
    <property type="match status" value="1"/>
</dbReference>
<dbReference type="InterPro" id="IPR058624">
    <property type="entry name" value="MdtA-like_HH"/>
</dbReference>
<dbReference type="PROSITE" id="PS51257">
    <property type="entry name" value="PROKAR_LIPOPROTEIN"/>
    <property type="match status" value="1"/>
</dbReference>